<feature type="signal peptide" evidence="1">
    <location>
        <begin position="1"/>
        <end position="23"/>
    </location>
</feature>
<feature type="chain" id="PRO_5045888619" description="Adhesin domain-containing protein" evidence="1">
    <location>
        <begin position="24"/>
        <end position="254"/>
    </location>
</feature>
<comment type="caution">
    <text evidence="2">The sequence shown here is derived from an EMBL/GenBank/DDBJ whole genome shotgun (WGS) entry which is preliminary data.</text>
</comment>
<dbReference type="EMBL" id="JBHSGB010000006">
    <property type="protein sequence ID" value="MFC4655020.1"/>
    <property type="molecule type" value="Genomic_DNA"/>
</dbReference>
<dbReference type="PROSITE" id="PS51257">
    <property type="entry name" value="PROKAR_LIPOPROTEIN"/>
    <property type="match status" value="1"/>
</dbReference>
<evidence type="ECO:0000256" key="1">
    <source>
        <dbReference type="SAM" id="SignalP"/>
    </source>
</evidence>
<protein>
    <recommendedName>
        <fullName evidence="4">Adhesin domain-containing protein</fullName>
    </recommendedName>
</protein>
<dbReference type="RefSeq" id="WP_377333262.1">
    <property type="nucleotide sequence ID" value="NZ_JBHSGB010000006.1"/>
</dbReference>
<sequence>MKKIVPVALVPLLLSACVVHVNASSPEPTHQESQQLFVSGSGIKTLSVESQAGNLRIIGKAGQSQIDVSAKLYYQDKSQVQLSLESKGDHAMLMAKTDGKCFGICTGESPRIDLEVTVPASLLLDLDDGSGNISISGMTADIDLEDGSGDIQLHGGASVKIEDGSGGIQISNLTGSLIITDGSGSIEVQQVAGDVAINDGSGEINLRNVGGTVRISDGSGSISVQQAGSFILEQDGSGEVEIKDIKGEVKLNKD</sequence>
<accession>A0ABV9JL88</accession>
<evidence type="ECO:0000313" key="3">
    <source>
        <dbReference type="Proteomes" id="UP001595962"/>
    </source>
</evidence>
<organism evidence="2 3">
    <name type="scientific">Rheinheimera marina</name>
    <dbReference type="NCBI Taxonomy" id="1774958"/>
    <lineage>
        <taxon>Bacteria</taxon>
        <taxon>Pseudomonadati</taxon>
        <taxon>Pseudomonadota</taxon>
        <taxon>Gammaproteobacteria</taxon>
        <taxon>Chromatiales</taxon>
        <taxon>Chromatiaceae</taxon>
        <taxon>Rheinheimera</taxon>
    </lineage>
</organism>
<keyword evidence="1" id="KW-0732">Signal</keyword>
<dbReference type="Proteomes" id="UP001595962">
    <property type="component" value="Unassembled WGS sequence"/>
</dbReference>
<keyword evidence="3" id="KW-1185">Reference proteome</keyword>
<name>A0ABV9JL88_9GAMM</name>
<proteinExistence type="predicted"/>
<reference evidence="3" key="1">
    <citation type="journal article" date="2019" name="Int. J. Syst. Evol. Microbiol.">
        <title>The Global Catalogue of Microorganisms (GCM) 10K type strain sequencing project: providing services to taxonomists for standard genome sequencing and annotation.</title>
        <authorList>
            <consortium name="The Broad Institute Genomics Platform"/>
            <consortium name="The Broad Institute Genome Sequencing Center for Infectious Disease"/>
            <person name="Wu L."/>
            <person name="Ma J."/>
        </authorList>
    </citation>
    <scope>NUCLEOTIDE SEQUENCE [LARGE SCALE GENOMIC DNA]</scope>
    <source>
        <strain evidence="3">DT28</strain>
    </source>
</reference>
<evidence type="ECO:0000313" key="2">
    <source>
        <dbReference type="EMBL" id="MFC4655020.1"/>
    </source>
</evidence>
<gene>
    <name evidence="2" type="ORF">ACFO3I_08340</name>
</gene>
<evidence type="ECO:0008006" key="4">
    <source>
        <dbReference type="Google" id="ProtNLM"/>
    </source>
</evidence>